<proteinExistence type="predicted"/>
<protein>
    <submittedName>
        <fullName evidence="1">Uncharacterized protein</fullName>
    </submittedName>
</protein>
<gene>
    <name evidence="1" type="ORF">GGX14DRAFT_392559</name>
</gene>
<dbReference type="AlphaFoldDB" id="A0AAD6VJ63"/>
<organism evidence="1 2">
    <name type="scientific">Mycena pura</name>
    <dbReference type="NCBI Taxonomy" id="153505"/>
    <lineage>
        <taxon>Eukaryota</taxon>
        <taxon>Fungi</taxon>
        <taxon>Dikarya</taxon>
        <taxon>Basidiomycota</taxon>
        <taxon>Agaricomycotina</taxon>
        <taxon>Agaricomycetes</taxon>
        <taxon>Agaricomycetidae</taxon>
        <taxon>Agaricales</taxon>
        <taxon>Marasmiineae</taxon>
        <taxon>Mycenaceae</taxon>
        <taxon>Mycena</taxon>
    </lineage>
</organism>
<evidence type="ECO:0000313" key="1">
    <source>
        <dbReference type="EMBL" id="KAJ7214535.1"/>
    </source>
</evidence>
<comment type="caution">
    <text evidence="1">The sequence shown here is derived from an EMBL/GenBank/DDBJ whole genome shotgun (WGS) entry which is preliminary data.</text>
</comment>
<evidence type="ECO:0000313" key="2">
    <source>
        <dbReference type="Proteomes" id="UP001219525"/>
    </source>
</evidence>
<dbReference type="EMBL" id="JARJCW010000019">
    <property type="protein sequence ID" value="KAJ7214535.1"/>
    <property type="molecule type" value="Genomic_DNA"/>
</dbReference>
<accession>A0AAD6VJ63</accession>
<dbReference type="Proteomes" id="UP001219525">
    <property type="component" value="Unassembled WGS sequence"/>
</dbReference>
<reference evidence="1" key="1">
    <citation type="submission" date="2023-03" db="EMBL/GenBank/DDBJ databases">
        <title>Massive genome expansion in bonnet fungi (Mycena s.s.) driven by repeated elements and novel gene families across ecological guilds.</title>
        <authorList>
            <consortium name="Lawrence Berkeley National Laboratory"/>
            <person name="Harder C.B."/>
            <person name="Miyauchi S."/>
            <person name="Viragh M."/>
            <person name="Kuo A."/>
            <person name="Thoen E."/>
            <person name="Andreopoulos B."/>
            <person name="Lu D."/>
            <person name="Skrede I."/>
            <person name="Drula E."/>
            <person name="Henrissat B."/>
            <person name="Morin E."/>
            <person name="Kohler A."/>
            <person name="Barry K."/>
            <person name="LaButti K."/>
            <person name="Morin E."/>
            <person name="Salamov A."/>
            <person name="Lipzen A."/>
            <person name="Mereny Z."/>
            <person name="Hegedus B."/>
            <person name="Baldrian P."/>
            <person name="Stursova M."/>
            <person name="Weitz H."/>
            <person name="Taylor A."/>
            <person name="Grigoriev I.V."/>
            <person name="Nagy L.G."/>
            <person name="Martin F."/>
            <person name="Kauserud H."/>
        </authorList>
    </citation>
    <scope>NUCLEOTIDE SEQUENCE</scope>
    <source>
        <strain evidence="1">9144</strain>
    </source>
</reference>
<sequence length="188" mass="20679">MFTLVQSRGTTALDSSNLVVAPPALNGTYRNYRQGLAWPPAPSTDLKSPPVCYILCDTRGLFFPPISLPMPVFTRDGQHAPDAQGQGAACLPRVMKNLWFRLTLYAGDVIWARTPRLVNNTSGRRWEDQDARSPATQIYLDRELREVNEDPSKNQPGKKKKGMLINLFSDISSPLGGGGGLRTTMGCT</sequence>
<name>A0AAD6VJ63_9AGAR</name>
<keyword evidence="2" id="KW-1185">Reference proteome</keyword>